<feature type="transmembrane region" description="Helical" evidence="9">
    <location>
        <begin position="156"/>
        <end position="181"/>
    </location>
</feature>
<keyword evidence="3" id="KW-0813">Transport</keyword>
<dbReference type="InterPro" id="IPR011541">
    <property type="entry name" value="Ni/Co_transpt_high_affinity"/>
</dbReference>
<feature type="region of interest" description="Disordered" evidence="8">
    <location>
        <begin position="389"/>
        <end position="414"/>
    </location>
</feature>
<feature type="transmembrane region" description="Helical" evidence="9">
    <location>
        <begin position="75"/>
        <end position="95"/>
    </location>
</feature>
<reference evidence="12" key="1">
    <citation type="journal article" date="2022" name="Microb. Genom.">
        <title>A global pangenome for the wheat fungal pathogen Pyrenophora tritici-repentis and prediction of effector protein structural homology.</title>
        <authorList>
            <person name="Moolhuijzen P.M."/>
            <person name="See P.T."/>
            <person name="Shi G."/>
            <person name="Powell H.R."/>
            <person name="Cockram J."/>
            <person name="Jorgensen L.N."/>
            <person name="Benslimane H."/>
            <person name="Strelkov S.E."/>
            <person name="Turner J."/>
            <person name="Liu Z."/>
            <person name="Moffat C.S."/>
        </authorList>
    </citation>
    <scope>NUCLEOTIDE SEQUENCE [LARGE SCALE GENOMIC DNA]</scope>
</reference>
<feature type="compositionally biased region" description="Low complexity" evidence="8">
    <location>
        <begin position="469"/>
        <end position="478"/>
    </location>
</feature>
<feature type="transmembrane region" description="Helical" evidence="9">
    <location>
        <begin position="301"/>
        <end position="328"/>
    </location>
</feature>
<evidence type="ECO:0000256" key="2">
    <source>
        <dbReference type="ARBA" id="ARBA00010892"/>
    </source>
</evidence>
<evidence type="ECO:0000313" key="12">
    <source>
        <dbReference type="Proteomes" id="UP000249757"/>
    </source>
</evidence>
<comment type="subcellular location">
    <subcellularLocation>
        <location evidence="1">Endomembrane system</location>
        <topology evidence="1">Multi-pass membrane protein</topology>
    </subcellularLocation>
</comment>
<dbReference type="Pfam" id="PF03824">
    <property type="entry name" value="NicO"/>
    <property type="match status" value="1"/>
</dbReference>
<evidence type="ECO:0000256" key="4">
    <source>
        <dbReference type="ARBA" id="ARBA00022596"/>
    </source>
</evidence>
<dbReference type="PANTHER" id="PTHR31611">
    <property type="entry name" value="HIGH-AFFINITY NICKEL TRANSPORT PROTEIN NIC1"/>
    <property type="match status" value="1"/>
</dbReference>
<feature type="transmembrane region" description="Helical" evidence="9">
    <location>
        <begin position="348"/>
        <end position="371"/>
    </location>
</feature>
<dbReference type="InterPro" id="IPR004688">
    <property type="entry name" value="Ni/Co_transpt"/>
</dbReference>
<evidence type="ECO:0000256" key="6">
    <source>
        <dbReference type="ARBA" id="ARBA00022989"/>
    </source>
</evidence>
<feature type="transmembrane region" description="Helical" evidence="9">
    <location>
        <begin position="258"/>
        <end position="280"/>
    </location>
</feature>
<gene>
    <name evidence="11" type="ORF">Ptr86124_013748</name>
</gene>
<keyword evidence="12" id="KW-1185">Reference proteome</keyword>
<keyword evidence="6 9" id="KW-1133">Transmembrane helix</keyword>
<dbReference type="Pfam" id="PF05699">
    <property type="entry name" value="Dimer_Tnp_hAT"/>
    <property type="match status" value="1"/>
</dbReference>
<accession>A0A922MZT2</accession>
<dbReference type="AlphaFoldDB" id="A0A922MZT2"/>
<dbReference type="EMBL" id="NRDI02000046">
    <property type="protein sequence ID" value="KAI1507304.1"/>
    <property type="molecule type" value="Genomic_DNA"/>
</dbReference>
<evidence type="ECO:0000256" key="5">
    <source>
        <dbReference type="ARBA" id="ARBA00022692"/>
    </source>
</evidence>
<keyword evidence="7 9" id="KW-0472">Membrane</keyword>
<comment type="similarity">
    <text evidence="2">Belongs to the NiCoT transporter (TC 2.A.52) family.</text>
</comment>
<evidence type="ECO:0000256" key="9">
    <source>
        <dbReference type="SAM" id="Phobius"/>
    </source>
</evidence>
<dbReference type="PANTHER" id="PTHR31611:SF0">
    <property type="entry name" value="HIGH-AFFINITY NICKEL TRANSPORT PROTEIN NIC1"/>
    <property type="match status" value="1"/>
</dbReference>
<evidence type="ECO:0000256" key="3">
    <source>
        <dbReference type="ARBA" id="ARBA00022448"/>
    </source>
</evidence>
<feature type="region of interest" description="Disordered" evidence="8">
    <location>
        <begin position="427"/>
        <end position="499"/>
    </location>
</feature>
<keyword evidence="4" id="KW-0533">Nickel</keyword>
<dbReference type="GO" id="GO:0046983">
    <property type="term" value="F:protein dimerization activity"/>
    <property type="evidence" value="ECO:0007669"/>
    <property type="project" value="InterPro"/>
</dbReference>
<organism evidence="11 12">
    <name type="scientific">Pyrenophora tritici-repentis</name>
    <dbReference type="NCBI Taxonomy" id="45151"/>
    <lineage>
        <taxon>Eukaryota</taxon>
        <taxon>Fungi</taxon>
        <taxon>Dikarya</taxon>
        <taxon>Ascomycota</taxon>
        <taxon>Pezizomycotina</taxon>
        <taxon>Dothideomycetes</taxon>
        <taxon>Pleosporomycetidae</taxon>
        <taxon>Pleosporales</taxon>
        <taxon>Pleosporineae</taxon>
        <taxon>Pleosporaceae</taxon>
        <taxon>Pyrenophora</taxon>
    </lineage>
</organism>
<dbReference type="SUPFAM" id="SSF53098">
    <property type="entry name" value="Ribonuclease H-like"/>
    <property type="match status" value="1"/>
</dbReference>
<evidence type="ECO:0000256" key="7">
    <source>
        <dbReference type="ARBA" id="ARBA00023136"/>
    </source>
</evidence>
<feature type="transmembrane region" description="Helical" evidence="9">
    <location>
        <begin position="47"/>
        <end position="69"/>
    </location>
</feature>
<feature type="transmembrane region" description="Helical" evidence="9">
    <location>
        <begin position="116"/>
        <end position="144"/>
    </location>
</feature>
<sequence length="1278" mass="142762">MTDWGRMVNSRPPSIVGNHADNKLSFFQNASSKASAYHSRIPYLRRLPFAAIAIIITLIAVNLLVWAAVGIVLHWHTPLISTAILSYTLGLRHALDADHISAIDLMTRRLIAAGQRPVTVGMFFSLGHSTVVIATSLVVAGTAAAVSDKFDNFERIGGIIGTSVSAAFLLLLGLMNVYILYKLIVQMKKMIASEPGSENEQFKIQGGGCLFPILQKLFKLVDRPWKMYPLGVLFGLGFDTSSEIAILGISSIQATKGTSIWLILIFPLLFTAGMCLLDTTDGALMMSLYTSTQLARDPIAICYYSIVLTVITVIVATIIGTVQFLNLVLNVAEPQGKFWDGVEKLGDAWDIVGGAICGTFILFGGLSVLLYKPWRRRIDKKRVSNAHFEPLSQDQDIPGPDEEASRNAPSPKINCTKDVNVYVEPIDDLSPYTSPHRRPHAAQKRVSDSAPSPRKRARGTASQPVAIDSQSYQSQPSALSPPPPYTHTFESRLRESQPEDAIVAPAEGSEQATLAPSSEAADDAVDEAFDAHLEDNYDGIDWGRLKLYTKPITTHQHKRSWIYRHGYRVALLKDPTRVFFICHWCFKHKLTDIGIGIYNTSAAVSSAARHLSEQKPGHRLVAPGKTPVASVYNALTTARVPISQAVANQINGFSKQRFRFAAVDWLVANNHPISEFETPAFRRLIAIANPLAEAALWKNHKSVSQYVIRLFDWLRPRVVHELSQSLSKIHISFDGWTTKGGKRGFLGIVAHYVNSDGKLRDLPIALPQLTGAHSGDRLAEVVLSILEQFSISERTLGYFVLDNASNNDTAVAAIAHELNFNPIHRRLRCGPHTINLIGQRLLWGRDADSYNNEGVDELADEAAFIKEWRKHGPLGVLLDIVNYIHTPQQYNLFEKAQRTAYRELPHDADDKLTILQPIKPVVTRWNSYFDCFERAIKLAPAINAYANTHIQNTAKEDIYADSQGKNRPAAPQWMRSDGLTAADWAVVTDYIEVLRPLKECTKRFEGRGEYSFGAIAEVIPTFEFLLTQLEARLLYYDCVVHDAHDEAPEDHLPINLRAALLKANEYYAKLDDSPAYYAATILHPRYKHYCDQAWAEKPDWLALNNLNFQALWADYKSLPLPRPCYTRAPKKPSNIDDAIDGIIDPTRGNTKEDEYEQWKREPIVGKGTDPIQYWFGLRDQYPNLSKMALTILSIPASSCECERVFSELGDLLEPRRRCISPELLAALHSVRRWRRAGFGGGDNDDMGQSKLTDEQMDVLYELSKWVGEDDDLDTWDDG</sequence>
<name>A0A922MZT2_9PLEO</name>
<proteinExistence type="inferred from homology"/>
<feature type="domain" description="HAT C-terminal dimerisation" evidence="10">
    <location>
        <begin position="1154"/>
        <end position="1233"/>
    </location>
</feature>
<dbReference type="GO" id="GO:0012505">
    <property type="term" value="C:endomembrane system"/>
    <property type="evidence" value="ECO:0007669"/>
    <property type="project" value="UniProtKB-SubCell"/>
</dbReference>
<dbReference type="Proteomes" id="UP000249757">
    <property type="component" value="Unassembled WGS sequence"/>
</dbReference>
<evidence type="ECO:0000256" key="8">
    <source>
        <dbReference type="SAM" id="MobiDB-lite"/>
    </source>
</evidence>
<evidence type="ECO:0000256" key="1">
    <source>
        <dbReference type="ARBA" id="ARBA00004127"/>
    </source>
</evidence>
<evidence type="ECO:0000259" key="10">
    <source>
        <dbReference type="Pfam" id="PF05699"/>
    </source>
</evidence>
<dbReference type="InterPro" id="IPR008906">
    <property type="entry name" value="HATC_C_dom"/>
</dbReference>
<dbReference type="InterPro" id="IPR012337">
    <property type="entry name" value="RNaseH-like_sf"/>
</dbReference>
<evidence type="ECO:0000313" key="11">
    <source>
        <dbReference type="EMBL" id="KAI1507304.1"/>
    </source>
</evidence>
<protein>
    <submittedName>
        <fullName evidence="11">Nickel/cobalt efflux system</fullName>
    </submittedName>
</protein>
<comment type="caution">
    <text evidence="11">The sequence shown here is derived from an EMBL/GenBank/DDBJ whole genome shotgun (WGS) entry which is preliminary data.</text>
</comment>
<dbReference type="GO" id="GO:0005886">
    <property type="term" value="C:plasma membrane"/>
    <property type="evidence" value="ECO:0007669"/>
    <property type="project" value="InterPro"/>
</dbReference>
<dbReference type="GO" id="GO:0015099">
    <property type="term" value="F:nickel cation transmembrane transporter activity"/>
    <property type="evidence" value="ECO:0007669"/>
    <property type="project" value="InterPro"/>
</dbReference>
<keyword evidence="5 9" id="KW-0812">Transmembrane</keyword>